<dbReference type="InterPro" id="IPR001130">
    <property type="entry name" value="TatD-like"/>
</dbReference>
<keyword evidence="1 3" id="KW-0479">Metal-binding</keyword>
<organism evidence="4 5">
    <name type="scientific">Candidatus Methanolliviera hydrocarbonicum</name>
    <dbReference type="NCBI Taxonomy" id="2491085"/>
    <lineage>
        <taxon>Archaea</taxon>
        <taxon>Methanobacteriati</taxon>
        <taxon>Methanobacteriota</taxon>
        <taxon>Candidatus Methanoliparia</taxon>
        <taxon>Candidatus Methanoliparales</taxon>
        <taxon>Candidatus Methanollivieraceae</taxon>
        <taxon>Candidatus Methanolliviera</taxon>
    </lineage>
</organism>
<evidence type="ECO:0000313" key="4">
    <source>
        <dbReference type="EMBL" id="RZN71684.1"/>
    </source>
</evidence>
<feature type="binding site" evidence="3">
    <location>
        <position position="154"/>
    </location>
    <ligand>
        <name>a divalent metal cation</name>
        <dbReference type="ChEBI" id="CHEBI:60240"/>
        <label>2</label>
    </ligand>
</feature>
<protein>
    <submittedName>
        <fullName evidence="4">TatD family deoxyribonuclease</fullName>
    </submittedName>
</protein>
<dbReference type="InterPro" id="IPR015991">
    <property type="entry name" value="TatD/YcfH-like"/>
</dbReference>
<dbReference type="Gene3D" id="3.20.20.140">
    <property type="entry name" value="Metal-dependent hydrolases"/>
    <property type="match status" value="1"/>
</dbReference>
<dbReference type="Pfam" id="PF01026">
    <property type="entry name" value="TatD_DNase"/>
    <property type="match status" value="1"/>
</dbReference>
<dbReference type="PIRSF" id="PIRSF005902">
    <property type="entry name" value="DNase_TatD"/>
    <property type="match status" value="1"/>
</dbReference>
<dbReference type="NCBIfam" id="TIGR00010">
    <property type="entry name" value="YchF/TatD family DNA exonuclease"/>
    <property type="match status" value="1"/>
</dbReference>
<dbReference type="CDD" id="cd01310">
    <property type="entry name" value="TatD_DNAse"/>
    <property type="match status" value="1"/>
</dbReference>
<name>A0A520KXY9_9EURY</name>
<feature type="binding site" evidence="3">
    <location>
        <position position="202"/>
    </location>
    <ligand>
        <name>a divalent metal cation</name>
        <dbReference type="ChEBI" id="CHEBI:60240"/>
        <label>1</label>
    </ligand>
</feature>
<dbReference type="GO" id="GO:0004536">
    <property type="term" value="F:DNA nuclease activity"/>
    <property type="evidence" value="ECO:0007669"/>
    <property type="project" value="InterPro"/>
</dbReference>
<feature type="binding site" evidence="3">
    <location>
        <position position="7"/>
    </location>
    <ligand>
        <name>a divalent metal cation</name>
        <dbReference type="ChEBI" id="CHEBI:60240"/>
        <label>1</label>
    </ligand>
</feature>
<dbReference type="PANTHER" id="PTHR46124:SF2">
    <property type="entry name" value="D-AMINOACYL-TRNA DEACYLASE"/>
    <property type="match status" value="1"/>
</dbReference>
<sequence length="255" mass="29594">MIDIHCHLTFEQFDEERERVIEEAKEELKAVIVSGVDPEDSKKTLKLSEAYPKFIYTTLGLHPVSVVRMKEKEIETYLEFIKTNREKIVGIGEIGLDYHWVKDSSKIRRMKEVFIEFLELSKELNLPVVLHLRNGVEEGLRIIEGEDIKKAVFHCYSGGMKLAREIWEEKYYISLASSIRRSKNMKKVARSIPLSLLLTETDAPFLSPVEGEINVPKNVRVVYEEVSKLRGMEIKELCEKIAENSSRLFDIPNFF</sequence>
<evidence type="ECO:0000256" key="2">
    <source>
        <dbReference type="ARBA" id="ARBA00022801"/>
    </source>
</evidence>
<dbReference type="SUPFAM" id="SSF51556">
    <property type="entry name" value="Metallo-dependent hydrolases"/>
    <property type="match status" value="1"/>
</dbReference>
<proteinExistence type="predicted"/>
<gene>
    <name evidence="4" type="ORF">EF807_02205</name>
</gene>
<accession>A0A520KXY9</accession>
<reference evidence="4 5" key="1">
    <citation type="journal article" date="2019" name="Nat. Microbiol.">
        <title>Wide diversity of methane and short-chain alkane metabolisms in uncultured archaea.</title>
        <authorList>
            <person name="Borrel G."/>
            <person name="Adam P.S."/>
            <person name="McKay L.J."/>
            <person name="Chen L.X."/>
            <person name="Sierra-Garcia I.N."/>
            <person name="Sieber C.M."/>
            <person name="Letourneur Q."/>
            <person name="Ghozlane A."/>
            <person name="Andersen G.L."/>
            <person name="Li W.J."/>
            <person name="Hallam S.J."/>
            <person name="Muyzer G."/>
            <person name="de Oliveira V.M."/>
            <person name="Inskeep W.P."/>
            <person name="Banfield J.F."/>
            <person name="Gribaldo S."/>
        </authorList>
    </citation>
    <scope>NUCLEOTIDE SEQUENCE [LARGE SCALE GENOMIC DNA]</scope>
    <source>
        <strain evidence="4">NM1b</strain>
    </source>
</reference>
<dbReference type="PANTHER" id="PTHR46124">
    <property type="entry name" value="D-AMINOACYL-TRNA DEACYLASE"/>
    <property type="match status" value="1"/>
</dbReference>
<dbReference type="GO" id="GO:0046872">
    <property type="term" value="F:metal ion binding"/>
    <property type="evidence" value="ECO:0007669"/>
    <property type="project" value="UniProtKB-KW"/>
</dbReference>
<dbReference type="Proteomes" id="UP000320766">
    <property type="component" value="Unassembled WGS sequence"/>
</dbReference>
<dbReference type="FunFam" id="3.20.20.140:FF:000005">
    <property type="entry name" value="TatD family hydrolase"/>
    <property type="match status" value="1"/>
</dbReference>
<evidence type="ECO:0000313" key="5">
    <source>
        <dbReference type="Proteomes" id="UP000320766"/>
    </source>
</evidence>
<dbReference type="AlphaFoldDB" id="A0A520KXY9"/>
<dbReference type="GO" id="GO:0016788">
    <property type="term" value="F:hydrolase activity, acting on ester bonds"/>
    <property type="evidence" value="ECO:0007669"/>
    <property type="project" value="InterPro"/>
</dbReference>
<keyword evidence="2" id="KW-0378">Hydrolase</keyword>
<feature type="binding site" evidence="3">
    <location>
        <position position="131"/>
    </location>
    <ligand>
        <name>a divalent metal cation</name>
        <dbReference type="ChEBI" id="CHEBI:60240"/>
        <label>2</label>
    </ligand>
</feature>
<dbReference type="InterPro" id="IPR018228">
    <property type="entry name" value="DNase_TatD-rel_CS"/>
</dbReference>
<dbReference type="EMBL" id="RXIL01000037">
    <property type="protein sequence ID" value="RZN71684.1"/>
    <property type="molecule type" value="Genomic_DNA"/>
</dbReference>
<evidence type="ECO:0000256" key="3">
    <source>
        <dbReference type="PIRSR" id="PIRSR005902-1"/>
    </source>
</evidence>
<feature type="binding site" evidence="3">
    <location>
        <position position="93"/>
    </location>
    <ligand>
        <name>a divalent metal cation</name>
        <dbReference type="ChEBI" id="CHEBI:60240"/>
        <label>1</label>
    </ligand>
</feature>
<feature type="binding site" evidence="3">
    <location>
        <position position="5"/>
    </location>
    <ligand>
        <name>a divalent metal cation</name>
        <dbReference type="ChEBI" id="CHEBI:60240"/>
        <label>1</label>
    </ligand>
</feature>
<comment type="caution">
    <text evidence="4">The sequence shown here is derived from an EMBL/GenBank/DDBJ whole genome shotgun (WGS) entry which is preliminary data.</text>
</comment>
<dbReference type="PROSITE" id="PS01091">
    <property type="entry name" value="TATD_3"/>
    <property type="match status" value="1"/>
</dbReference>
<dbReference type="InterPro" id="IPR032466">
    <property type="entry name" value="Metal_Hydrolase"/>
</dbReference>
<evidence type="ECO:0000256" key="1">
    <source>
        <dbReference type="ARBA" id="ARBA00022723"/>
    </source>
</evidence>